<gene>
    <name evidence="2" type="ORF">HJG59_011205</name>
</gene>
<dbReference type="EMBL" id="JACASF010000007">
    <property type="protein sequence ID" value="KAF6469856.1"/>
    <property type="molecule type" value="Genomic_DNA"/>
</dbReference>
<keyword evidence="1" id="KW-0732">Signal</keyword>
<proteinExistence type="predicted"/>
<protein>
    <submittedName>
        <fullName evidence="2">Uncharacterized protein</fullName>
    </submittedName>
</protein>
<feature type="chain" id="PRO_5029454003" evidence="1">
    <location>
        <begin position="29"/>
        <end position="182"/>
    </location>
</feature>
<organism evidence="2 3">
    <name type="scientific">Molossus molossus</name>
    <name type="common">Pallas' mastiff bat</name>
    <name type="synonym">Vespertilio molossus</name>
    <dbReference type="NCBI Taxonomy" id="27622"/>
    <lineage>
        <taxon>Eukaryota</taxon>
        <taxon>Metazoa</taxon>
        <taxon>Chordata</taxon>
        <taxon>Craniata</taxon>
        <taxon>Vertebrata</taxon>
        <taxon>Euteleostomi</taxon>
        <taxon>Mammalia</taxon>
        <taxon>Eutheria</taxon>
        <taxon>Laurasiatheria</taxon>
        <taxon>Chiroptera</taxon>
        <taxon>Yangochiroptera</taxon>
        <taxon>Molossidae</taxon>
        <taxon>Molossus</taxon>
    </lineage>
</organism>
<name>A0A7J8HC56_MOLMO</name>
<sequence length="182" mass="19728">MVFSHTYTVSVTFLVVFLVLTSILPACAVTEHRWRPSMLCLCPFELFIGSPLLTGFSPNSDLAPKVYQSCPNLLFQIYLQALPPNNSQLPPVLLGLGLAHKYPLGITMYECLLPLVPLTEIVPSSFPASANQAPFSEIQLTNNPPNPMQGTLLCTSNPGFCDLSLTTNFSCVPLNLVICAVG</sequence>
<dbReference type="InParanoid" id="A0A7J8HC56"/>
<accession>A0A7J8HC56</accession>
<feature type="signal peptide" evidence="1">
    <location>
        <begin position="1"/>
        <end position="28"/>
    </location>
</feature>
<keyword evidence="3" id="KW-1185">Reference proteome</keyword>
<dbReference type="Proteomes" id="UP000550707">
    <property type="component" value="Unassembled WGS sequence"/>
</dbReference>
<comment type="caution">
    <text evidence="2">The sequence shown here is derived from an EMBL/GenBank/DDBJ whole genome shotgun (WGS) entry which is preliminary data.</text>
</comment>
<evidence type="ECO:0000313" key="2">
    <source>
        <dbReference type="EMBL" id="KAF6469856.1"/>
    </source>
</evidence>
<evidence type="ECO:0000256" key="1">
    <source>
        <dbReference type="SAM" id="SignalP"/>
    </source>
</evidence>
<dbReference type="AlphaFoldDB" id="A0A7J8HC56"/>
<reference evidence="2 3" key="1">
    <citation type="journal article" date="2020" name="Nature">
        <title>Six reference-quality genomes reveal evolution of bat adaptations.</title>
        <authorList>
            <person name="Jebb D."/>
            <person name="Huang Z."/>
            <person name="Pippel M."/>
            <person name="Hughes G.M."/>
            <person name="Lavrichenko K."/>
            <person name="Devanna P."/>
            <person name="Winkler S."/>
            <person name="Jermiin L.S."/>
            <person name="Skirmuntt E.C."/>
            <person name="Katzourakis A."/>
            <person name="Burkitt-Gray L."/>
            <person name="Ray D.A."/>
            <person name="Sullivan K.A.M."/>
            <person name="Roscito J.G."/>
            <person name="Kirilenko B.M."/>
            <person name="Davalos L.M."/>
            <person name="Corthals A.P."/>
            <person name="Power M.L."/>
            <person name="Jones G."/>
            <person name="Ransome R.D."/>
            <person name="Dechmann D.K.N."/>
            <person name="Locatelli A.G."/>
            <person name="Puechmaille S.J."/>
            <person name="Fedrigo O."/>
            <person name="Jarvis E.D."/>
            <person name="Hiller M."/>
            <person name="Vernes S.C."/>
            <person name="Myers E.W."/>
            <person name="Teeling E.C."/>
        </authorList>
    </citation>
    <scope>NUCLEOTIDE SEQUENCE [LARGE SCALE GENOMIC DNA]</scope>
    <source>
        <strain evidence="2">MMolMol1</strain>
        <tissue evidence="2">Muscle</tissue>
    </source>
</reference>
<evidence type="ECO:0000313" key="3">
    <source>
        <dbReference type="Proteomes" id="UP000550707"/>
    </source>
</evidence>